<evidence type="ECO:0000313" key="3">
    <source>
        <dbReference type="EMBL" id="ONM48857.1"/>
    </source>
</evidence>
<reference evidence="3 4" key="1">
    <citation type="journal article" date="2016" name="Antonie Van Leeuwenhoek">
        <title>Nocardia donostiensis sp. nov., isolated from human respiratory specimens.</title>
        <authorList>
            <person name="Ercibengoa M."/>
            <person name="Bell M."/>
            <person name="Marimon J.M."/>
            <person name="Humrighouse B."/>
            <person name="Klenk H.P."/>
            <person name="Potter G."/>
            <person name="Perez-Trallero E."/>
        </authorList>
    </citation>
    <scope>NUCLEOTIDE SEQUENCE [LARGE SCALE GENOMIC DNA]</scope>
    <source>
        <strain evidence="3 4">X1655</strain>
    </source>
</reference>
<keyword evidence="4" id="KW-1185">Reference proteome</keyword>
<feature type="compositionally biased region" description="Basic and acidic residues" evidence="1">
    <location>
        <begin position="581"/>
        <end position="599"/>
    </location>
</feature>
<evidence type="ECO:0000259" key="2">
    <source>
        <dbReference type="Pfam" id="PF20028"/>
    </source>
</evidence>
<sequence length="636" mass="70960">MPEHADIDDLLRGASASVSADRLDAEFIGTAFRIAPDYAVTAAHVAYSVGERMRLSFGEGSECMAEVVVASEPPKAGSRWGFDDLAVLRIEQPDGLAAPCVLMAEPVLSSGDELLVCALNPSYVDRVIEVYRGYRVRDIHPRFATVDGERSVIRGMSGGPVWSLRHGGVVGFVKASENIDTAQGGAISPLLDGLRKFGRDLYEEIVTSHDAHHRDQQRWADRLVGSEATIRRWLVEAHGWIARISTGAERRVPDDLIEELFRDSLPPDRSRLVTLRDLAEYIGTECQNRNMDLARFCALAPNYLRMDPVVAKGLREMPRNIILPRDFPRFERRFLTAQQHAVTEVTTLFGVILPEEGPRLGNHGKVPHRYELARKYGAQEIISVATSERFSSYDQAKRELKQALDFELSTIDKPHDAVEIVVALPDDRLDEEPLYTWRRADQRPFSKFAMRLRRSCTWEKSSEQIAELQLRWERLRRRETGALVWLGCSDIRARALEGLQVMFTGSEAPDGIGISEPPTAEVLTAAASNALPLTVWRTTSCRTHPGAGCDGTSFRTELTAQLAGAMPTDWYSVIWREQKNHAHGDRHHTTTTDASERDTSPGSTAPGEFWSKILCVVDIPGESRRRPPPLAGPRSL</sequence>
<dbReference type="SUPFAM" id="SSF50494">
    <property type="entry name" value="Trypsin-like serine proteases"/>
    <property type="match status" value="1"/>
</dbReference>
<dbReference type="AlphaFoldDB" id="A0A1W0AZ82"/>
<name>A0A1W0AZ82_9NOCA</name>
<comment type="caution">
    <text evidence="3">The sequence shown here is derived from an EMBL/GenBank/DDBJ whole genome shotgun (WGS) entry which is preliminary data.</text>
</comment>
<dbReference type="STRING" id="1538463.B0T36_09755"/>
<dbReference type="InterPro" id="IPR009003">
    <property type="entry name" value="Peptidase_S1_PA"/>
</dbReference>
<dbReference type="Proteomes" id="UP000188836">
    <property type="component" value="Unassembled WGS sequence"/>
</dbReference>
<dbReference type="InterPro" id="IPR045450">
    <property type="entry name" value="VMAP_C"/>
</dbReference>
<organism evidence="3 4">
    <name type="scientific">Nocardia donostiensis</name>
    <dbReference type="NCBI Taxonomy" id="1538463"/>
    <lineage>
        <taxon>Bacteria</taxon>
        <taxon>Bacillati</taxon>
        <taxon>Actinomycetota</taxon>
        <taxon>Actinomycetes</taxon>
        <taxon>Mycobacteriales</taxon>
        <taxon>Nocardiaceae</taxon>
        <taxon>Nocardia</taxon>
    </lineage>
</organism>
<dbReference type="Pfam" id="PF13365">
    <property type="entry name" value="Trypsin_2"/>
    <property type="match status" value="1"/>
</dbReference>
<feature type="region of interest" description="Disordered" evidence="1">
    <location>
        <begin position="581"/>
        <end position="607"/>
    </location>
</feature>
<evidence type="ECO:0000313" key="4">
    <source>
        <dbReference type="Proteomes" id="UP000188836"/>
    </source>
</evidence>
<accession>A0A1W0AZ82</accession>
<gene>
    <name evidence="3" type="ORF">B0T46_10285</name>
</gene>
<proteinExistence type="predicted"/>
<dbReference type="Pfam" id="PF20028">
    <property type="entry name" value="VMAP-C"/>
    <property type="match status" value="1"/>
</dbReference>
<dbReference type="OrthoDB" id="3867284at2"/>
<dbReference type="EMBL" id="MUMY01000007">
    <property type="protein sequence ID" value="ONM48857.1"/>
    <property type="molecule type" value="Genomic_DNA"/>
</dbReference>
<dbReference type="Gene3D" id="2.40.10.120">
    <property type="match status" value="1"/>
</dbReference>
<feature type="domain" description="vWA-MoxR associated protein C-terminal" evidence="2">
    <location>
        <begin position="393"/>
        <end position="583"/>
    </location>
</feature>
<dbReference type="RefSeq" id="WP_077116337.1">
    <property type="nucleotide sequence ID" value="NZ_LOKT01000005.1"/>
</dbReference>
<protein>
    <recommendedName>
        <fullName evidence="2">vWA-MoxR associated protein C-terminal domain-containing protein</fullName>
    </recommendedName>
</protein>
<evidence type="ECO:0000256" key="1">
    <source>
        <dbReference type="SAM" id="MobiDB-lite"/>
    </source>
</evidence>